<feature type="signal peptide" evidence="12">
    <location>
        <begin position="1"/>
        <end position="23"/>
    </location>
</feature>
<dbReference type="InterPro" id="IPR051135">
    <property type="entry name" value="Gal/GlcNAc/GalNAc_ST"/>
</dbReference>
<name>A0A6P7XDA9_9AMPH</name>
<dbReference type="Proteomes" id="UP000515156">
    <property type="component" value="Chromosome 3"/>
</dbReference>
<dbReference type="RefSeq" id="XP_030051221.1">
    <property type="nucleotide sequence ID" value="XM_030195361.1"/>
</dbReference>
<gene>
    <name evidence="15" type="primary">LOC115464969</name>
</gene>
<dbReference type="EC" id="2.8.2.-" evidence="11"/>
<evidence type="ECO:0000256" key="4">
    <source>
        <dbReference type="ARBA" id="ARBA00022692"/>
    </source>
</evidence>
<dbReference type="Gene3D" id="3.40.50.300">
    <property type="entry name" value="P-loop containing nucleotide triphosphate hydrolases"/>
    <property type="match status" value="1"/>
</dbReference>
<accession>A0A6P7XDA9</accession>
<evidence type="ECO:0000313" key="14">
    <source>
        <dbReference type="Proteomes" id="UP000515156"/>
    </source>
</evidence>
<dbReference type="InterPro" id="IPR016469">
    <property type="entry name" value="Carbohydrate_sulfotransferase"/>
</dbReference>
<evidence type="ECO:0000256" key="2">
    <source>
        <dbReference type="ARBA" id="ARBA00005530"/>
    </source>
</evidence>
<keyword evidence="10" id="KW-0119">Carbohydrate metabolism</keyword>
<dbReference type="GO" id="GO:0005975">
    <property type="term" value="P:carbohydrate metabolic process"/>
    <property type="evidence" value="ECO:0007669"/>
    <property type="project" value="InterPro"/>
</dbReference>
<dbReference type="FunFam" id="3.40.50.300:FF:000703">
    <property type="entry name" value="Sulfotransferase"/>
    <property type="match status" value="1"/>
</dbReference>
<proteinExistence type="inferred from homology"/>
<dbReference type="GO" id="GO:0000139">
    <property type="term" value="C:Golgi membrane"/>
    <property type="evidence" value="ECO:0007669"/>
    <property type="project" value="UniProtKB-SubCell"/>
</dbReference>
<keyword evidence="9" id="KW-0325">Glycoprotein</keyword>
<sequence length="382" mass="44458">MSGKCSTYLKCVLCMVLVQVIWQSSWHIYQAPNQRIKTRQTKTHLLILSSWRSGSSFVGQLFNQNPDVFYLIEPAWHVWNRLPQETPELLHLPVRDLIRSIFLCDMSAFKPYMSTSKYIGNLFLWHESRALCSSLVCPNSTLKDFINRTECGKKCGTVPFKKLEDACRNYSHVVVKAVRILNLEVLYPLLKDPSLNLKIIHLVRDPRAILSSRESFGYLNSDDVIVSKAQRSTSNISVVMEEICKAQVQIYKLASLNSQPFLKNRYIMVRYEDLVRSPVDHTTELYDYIGLTVTTKFKSWTYNVSHGLIPNDKDLMPFSEDSVKVAQQWREKLHFSKVKQVQKLCKQEMEVFGYQLIESEREQKNMSLDLLLPKPDKFEWIT</sequence>
<evidence type="ECO:0000256" key="10">
    <source>
        <dbReference type="ARBA" id="ARBA00023277"/>
    </source>
</evidence>
<dbReference type="PANTHER" id="PTHR10704">
    <property type="entry name" value="CARBOHYDRATE SULFOTRANSFERASE"/>
    <property type="match status" value="1"/>
</dbReference>
<comment type="similarity">
    <text evidence="2">Belongs to the sulfotransferase 1 family. Gal/GlcNAc/GalNAc subfamily.</text>
</comment>
<dbReference type="InterPro" id="IPR027417">
    <property type="entry name" value="P-loop_NTPase"/>
</dbReference>
<dbReference type="OrthoDB" id="6138663at2759"/>
<dbReference type="GO" id="GO:0006790">
    <property type="term" value="P:sulfur compound metabolic process"/>
    <property type="evidence" value="ECO:0007669"/>
    <property type="project" value="TreeGrafter"/>
</dbReference>
<evidence type="ECO:0000256" key="5">
    <source>
        <dbReference type="ARBA" id="ARBA00022968"/>
    </source>
</evidence>
<comment type="subcellular location">
    <subcellularLocation>
        <location evidence="1">Golgi apparatus membrane</location>
        <topology evidence="1">Single-pass type II membrane protein</topology>
    </subcellularLocation>
</comment>
<evidence type="ECO:0000256" key="7">
    <source>
        <dbReference type="ARBA" id="ARBA00023034"/>
    </source>
</evidence>
<dbReference type="InterPro" id="IPR000863">
    <property type="entry name" value="Sulfotransferase_dom"/>
</dbReference>
<dbReference type="GO" id="GO:0018146">
    <property type="term" value="P:keratan sulfate proteoglycan biosynthetic process"/>
    <property type="evidence" value="ECO:0007669"/>
    <property type="project" value="TreeGrafter"/>
</dbReference>
<evidence type="ECO:0000256" key="9">
    <source>
        <dbReference type="ARBA" id="ARBA00023180"/>
    </source>
</evidence>
<dbReference type="InParanoid" id="A0A6P7XDA9"/>
<evidence type="ECO:0000256" key="11">
    <source>
        <dbReference type="RuleBase" id="RU361155"/>
    </source>
</evidence>
<reference evidence="15" key="1">
    <citation type="submission" date="2025-08" db="UniProtKB">
        <authorList>
            <consortium name="RefSeq"/>
        </authorList>
    </citation>
    <scope>IDENTIFICATION</scope>
</reference>
<dbReference type="GeneID" id="115464969"/>
<dbReference type="GO" id="GO:0006044">
    <property type="term" value="P:N-acetylglucosamine metabolic process"/>
    <property type="evidence" value="ECO:0007669"/>
    <property type="project" value="TreeGrafter"/>
</dbReference>
<keyword evidence="6" id="KW-1133">Transmembrane helix</keyword>
<dbReference type="KEGG" id="muo:115464969"/>
<evidence type="ECO:0000313" key="15">
    <source>
        <dbReference type="RefSeq" id="XP_030051221.1"/>
    </source>
</evidence>
<dbReference type="AlphaFoldDB" id="A0A6P7XDA9"/>
<feature type="chain" id="PRO_5027799864" description="Sulfotransferase" evidence="12">
    <location>
        <begin position="24"/>
        <end position="382"/>
    </location>
</feature>
<dbReference type="GO" id="GO:0001517">
    <property type="term" value="F:N-acetylglucosamine 6-O-sulfotransferase activity"/>
    <property type="evidence" value="ECO:0007669"/>
    <property type="project" value="UniProtKB-ARBA"/>
</dbReference>
<evidence type="ECO:0000256" key="12">
    <source>
        <dbReference type="SAM" id="SignalP"/>
    </source>
</evidence>
<dbReference type="SUPFAM" id="SSF52540">
    <property type="entry name" value="P-loop containing nucleoside triphosphate hydrolases"/>
    <property type="match status" value="1"/>
</dbReference>
<keyword evidence="3 11" id="KW-0808">Transferase</keyword>
<dbReference type="PANTHER" id="PTHR10704:SF4">
    <property type="entry name" value="CARBOHYDRATE SULFOTRANSFERASE 6"/>
    <property type="match status" value="1"/>
</dbReference>
<keyword evidence="5" id="KW-0735">Signal-anchor</keyword>
<evidence type="ECO:0000256" key="8">
    <source>
        <dbReference type="ARBA" id="ARBA00023136"/>
    </source>
</evidence>
<dbReference type="PIRSF" id="PIRSF005883">
    <property type="entry name" value="Carbohydrate_sulfotransferase"/>
    <property type="match status" value="1"/>
</dbReference>
<evidence type="ECO:0000256" key="6">
    <source>
        <dbReference type="ARBA" id="ARBA00022989"/>
    </source>
</evidence>
<dbReference type="Pfam" id="PF00685">
    <property type="entry name" value="Sulfotransfer_1"/>
    <property type="match status" value="1"/>
</dbReference>
<organism evidence="14 15">
    <name type="scientific">Microcaecilia unicolor</name>
    <dbReference type="NCBI Taxonomy" id="1415580"/>
    <lineage>
        <taxon>Eukaryota</taxon>
        <taxon>Metazoa</taxon>
        <taxon>Chordata</taxon>
        <taxon>Craniata</taxon>
        <taxon>Vertebrata</taxon>
        <taxon>Euteleostomi</taxon>
        <taxon>Amphibia</taxon>
        <taxon>Gymnophiona</taxon>
        <taxon>Siphonopidae</taxon>
        <taxon>Microcaecilia</taxon>
    </lineage>
</organism>
<keyword evidence="8" id="KW-0472">Membrane</keyword>
<keyword evidence="12" id="KW-0732">Signal</keyword>
<evidence type="ECO:0000256" key="3">
    <source>
        <dbReference type="ARBA" id="ARBA00022679"/>
    </source>
</evidence>
<protein>
    <recommendedName>
        <fullName evidence="11">Sulfotransferase</fullName>
        <ecNumber evidence="11">2.8.2.-</ecNumber>
    </recommendedName>
</protein>
<evidence type="ECO:0000256" key="1">
    <source>
        <dbReference type="ARBA" id="ARBA00004323"/>
    </source>
</evidence>
<evidence type="ECO:0000259" key="13">
    <source>
        <dbReference type="Pfam" id="PF00685"/>
    </source>
</evidence>
<keyword evidence="4" id="KW-0812">Transmembrane</keyword>
<keyword evidence="14" id="KW-1185">Reference proteome</keyword>
<keyword evidence="7" id="KW-0333">Golgi apparatus</keyword>
<feature type="domain" description="Sulfotransferase" evidence="13">
    <location>
        <begin position="43"/>
        <end position="351"/>
    </location>
</feature>